<proteinExistence type="predicted"/>
<gene>
    <name evidence="2" type="ORF">TCEB3V08_LOCUS2437</name>
</gene>
<name>A0A7R9CFR3_TIMCR</name>
<dbReference type="AlphaFoldDB" id="A0A7R9CFR3"/>
<evidence type="ECO:0000256" key="1">
    <source>
        <dbReference type="SAM" id="MobiDB-lite"/>
    </source>
</evidence>
<feature type="region of interest" description="Disordered" evidence="1">
    <location>
        <begin position="144"/>
        <end position="195"/>
    </location>
</feature>
<feature type="region of interest" description="Disordered" evidence="1">
    <location>
        <begin position="236"/>
        <end position="255"/>
    </location>
</feature>
<dbReference type="EMBL" id="OC316987">
    <property type="protein sequence ID" value="CAD7394513.1"/>
    <property type="molecule type" value="Genomic_DNA"/>
</dbReference>
<sequence length="387" mass="42326">MPEHGLTPSLGRATISPAFSPLLRPPTNTPAKSAAARRLHSATFGSVRQLDSVFLLIRLSVDLYLGFKVDVAAQIKFAHQDMPRCPGGLVRLWMCNIIERLLRDSCNVRTYLYAERRVLCSMATLTRSTFSGVFKNEVNPHLRGGRVENHLGKTTPSSPDRDSSLDNPVLSSRAQHDKRVSQLHHRGGGSEPAFAWLNSGKPFRKNHLSSPDRDSKLRLLILGSQTQHESSALANNATKGNYSNGHQGSNSDLRSTTQHEAMYPNALTLGVVARVLSSTVEDGEIEVRISVGNTEHEGFLTSVQRRVNIGSLSQDSVGLPFTSPLSLRHTTLHEFSGDAPPTPAALAAPDSPDHLALLSEDGICMANGDWSIDYWDPYGLDVCLRDH</sequence>
<reference evidence="2" key="1">
    <citation type="submission" date="2020-11" db="EMBL/GenBank/DDBJ databases">
        <authorList>
            <person name="Tran Van P."/>
        </authorList>
    </citation>
    <scope>NUCLEOTIDE SEQUENCE</scope>
</reference>
<organism evidence="2">
    <name type="scientific">Timema cristinae</name>
    <name type="common">Walking stick</name>
    <dbReference type="NCBI Taxonomy" id="61476"/>
    <lineage>
        <taxon>Eukaryota</taxon>
        <taxon>Metazoa</taxon>
        <taxon>Ecdysozoa</taxon>
        <taxon>Arthropoda</taxon>
        <taxon>Hexapoda</taxon>
        <taxon>Insecta</taxon>
        <taxon>Pterygota</taxon>
        <taxon>Neoptera</taxon>
        <taxon>Polyneoptera</taxon>
        <taxon>Phasmatodea</taxon>
        <taxon>Timematodea</taxon>
        <taxon>Timematoidea</taxon>
        <taxon>Timematidae</taxon>
        <taxon>Timema</taxon>
    </lineage>
</organism>
<protein>
    <submittedName>
        <fullName evidence="2">Uncharacterized protein</fullName>
    </submittedName>
</protein>
<evidence type="ECO:0000313" key="2">
    <source>
        <dbReference type="EMBL" id="CAD7394513.1"/>
    </source>
</evidence>
<accession>A0A7R9CFR3</accession>